<dbReference type="Pfam" id="PF00254">
    <property type="entry name" value="FKBP_C"/>
    <property type="match status" value="1"/>
</dbReference>
<dbReference type="Proteomes" id="UP000199310">
    <property type="component" value="Unassembled WGS sequence"/>
</dbReference>
<sequence>MTYPFNSQDSKLKRMNTVVKLICVSLLLALGACMKNSDDLQQDARMDNPSSSAIQAYLDAHNETAIRDVSGLYYNIIAPGDSVHFVKATSIPTVIYTNRLLSGEIVGTSLGATDFDQRMLKNHIPGWQIGLQKISQGGKIRLYIPPSLAYGSTGISGVIPANAILISDVELVSIR</sequence>
<comment type="similarity">
    <text evidence="2 6">Belongs to the FKBP-type PPIase family.</text>
</comment>
<evidence type="ECO:0000256" key="4">
    <source>
        <dbReference type="ARBA" id="ARBA00023235"/>
    </source>
</evidence>
<dbReference type="InterPro" id="IPR046357">
    <property type="entry name" value="PPIase_dom_sf"/>
</dbReference>
<dbReference type="GO" id="GO:0003755">
    <property type="term" value="F:peptidyl-prolyl cis-trans isomerase activity"/>
    <property type="evidence" value="ECO:0007669"/>
    <property type="project" value="UniProtKB-UniRule"/>
</dbReference>
<evidence type="ECO:0000256" key="5">
    <source>
        <dbReference type="PROSITE-ProRule" id="PRU00277"/>
    </source>
</evidence>
<evidence type="ECO:0000256" key="6">
    <source>
        <dbReference type="RuleBase" id="RU003915"/>
    </source>
</evidence>
<evidence type="ECO:0000313" key="8">
    <source>
        <dbReference type="EMBL" id="SEW53611.1"/>
    </source>
</evidence>
<proteinExistence type="inferred from homology"/>
<evidence type="ECO:0000256" key="2">
    <source>
        <dbReference type="ARBA" id="ARBA00006577"/>
    </source>
</evidence>
<dbReference type="Gene3D" id="3.10.50.40">
    <property type="match status" value="1"/>
</dbReference>
<reference evidence="9" key="1">
    <citation type="submission" date="2016-10" db="EMBL/GenBank/DDBJ databases">
        <authorList>
            <person name="Varghese N."/>
            <person name="Submissions S."/>
        </authorList>
    </citation>
    <scope>NUCLEOTIDE SEQUENCE [LARGE SCALE GENOMIC DNA]</scope>
    <source>
        <strain evidence="9">DSM 3695</strain>
    </source>
</reference>
<evidence type="ECO:0000259" key="7">
    <source>
        <dbReference type="PROSITE" id="PS50059"/>
    </source>
</evidence>
<keyword evidence="9" id="KW-1185">Reference proteome</keyword>
<evidence type="ECO:0000256" key="1">
    <source>
        <dbReference type="ARBA" id="ARBA00000971"/>
    </source>
</evidence>
<dbReference type="PANTHER" id="PTHR43811">
    <property type="entry name" value="FKBP-TYPE PEPTIDYL-PROLYL CIS-TRANS ISOMERASE FKPA"/>
    <property type="match status" value="1"/>
</dbReference>
<protein>
    <recommendedName>
        <fullName evidence="6">Peptidyl-prolyl cis-trans isomerase</fullName>
        <ecNumber evidence="6">5.2.1.8</ecNumber>
    </recommendedName>
</protein>
<dbReference type="InterPro" id="IPR001179">
    <property type="entry name" value="PPIase_FKBP_dom"/>
</dbReference>
<feature type="domain" description="PPIase FKBP-type" evidence="7">
    <location>
        <begin position="89"/>
        <end position="175"/>
    </location>
</feature>
<evidence type="ECO:0000256" key="3">
    <source>
        <dbReference type="ARBA" id="ARBA00023110"/>
    </source>
</evidence>
<keyword evidence="3 5" id="KW-0697">Rotamase</keyword>
<accession>A0A1I0SAS7</accession>
<dbReference type="EMBL" id="FOJG01000002">
    <property type="protein sequence ID" value="SEW53611.1"/>
    <property type="molecule type" value="Genomic_DNA"/>
</dbReference>
<dbReference type="SUPFAM" id="SSF54534">
    <property type="entry name" value="FKBP-like"/>
    <property type="match status" value="1"/>
</dbReference>
<dbReference type="EC" id="5.2.1.8" evidence="6"/>
<name>A0A1I0SAS7_9BACT</name>
<organism evidence="8 9">
    <name type="scientific">Chitinophaga arvensicola</name>
    <dbReference type="NCBI Taxonomy" id="29529"/>
    <lineage>
        <taxon>Bacteria</taxon>
        <taxon>Pseudomonadati</taxon>
        <taxon>Bacteroidota</taxon>
        <taxon>Chitinophagia</taxon>
        <taxon>Chitinophagales</taxon>
        <taxon>Chitinophagaceae</taxon>
        <taxon>Chitinophaga</taxon>
    </lineage>
</organism>
<dbReference type="PANTHER" id="PTHR43811:SF19">
    <property type="entry name" value="39 KDA FK506-BINDING NUCLEAR PROTEIN"/>
    <property type="match status" value="1"/>
</dbReference>
<gene>
    <name evidence="8" type="ORF">SAMN04488122_5594</name>
</gene>
<dbReference type="STRING" id="29529.SAMN04488122_5594"/>
<dbReference type="PROSITE" id="PS50059">
    <property type="entry name" value="FKBP_PPIASE"/>
    <property type="match status" value="1"/>
</dbReference>
<comment type="catalytic activity">
    <reaction evidence="1 5 6">
        <text>[protein]-peptidylproline (omega=180) = [protein]-peptidylproline (omega=0)</text>
        <dbReference type="Rhea" id="RHEA:16237"/>
        <dbReference type="Rhea" id="RHEA-COMP:10747"/>
        <dbReference type="Rhea" id="RHEA-COMP:10748"/>
        <dbReference type="ChEBI" id="CHEBI:83833"/>
        <dbReference type="ChEBI" id="CHEBI:83834"/>
        <dbReference type="EC" id="5.2.1.8"/>
    </reaction>
</comment>
<keyword evidence="4 5" id="KW-0413">Isomerase</keyword>
<evidence type="ECO:0000313" key="9">
    <source>
        <dbReference type="Proteomes" id="UP000199310"/>
    </source>
</evidence>
<dbReference type="AlphaFoldDB" id="A0A1I0SAS7"/>